<keyword evidence="5" id="KW-0175">Coiled coil</keyword>
<dbReference type="GO" id="GO:0016020">
    <property type="term" value="C:membrane"/>
    <property type="evidence" value="ECO:0007669"/>
    <property type="project" value="InterPro"/>
</dbReference>
<evidence type="ECO:0000256" key="5">
    <source>
        <dbReference type="SAM" id="Coils"/>
    </source>
</evidence>
<comment type="caution">
    <text evidence="7">The sequence shown here is derived from an EMBL/GenBank/DDBJ whole genome shotgun (WGS) entry which is preliminary data.</text>
</comment>
<dbReference type="PROSITE" id="PS00211">
    <property type="entry name" value="ABC_TRANSPORTER_1"/>
    <property type="match status" value="1"/>
</dbReference>
<feature type="coiled-coil region" evidence="5">
    <location>
        <begin position="241"/>
        <end position="270"/>
    </location>
</feature>
<gene>
    <name evidence="7" type="ORF">BHK98_04695</name>
</gene>
<accession>A0A1Q9JH16</accession>
<evidence type="ECO:0000256" key="3">
    <source>
        <dbReference type="ARBA" id="ARBA00022741"/>
    </source>
</evidence>
<dbReference type="SUPFAM" id="SSF52540">
    <property type="entry name" value="P-loop containing nucleoside triphosphate hydrolases"/>
    <property type="match status" value="1"/>
</dbReference>
<comment type="similarity">
    <text evidence="1">Belongs to the ABC transporter superfamily.</text>
</comment>
<keyword evidence="8" id="KW-1185">Reference proteome</keyword>
<dbReference type="PANTHER" id="PTHR46743:SF2">
    <property type="entry name" value="TEICHOIC ACIDS EXPORT ATP-BINDING PROTEIN TAGH"/>
    <property type="match status" value="1"/>
</dbReference>
<dbReference type="AlphaFoldDB" id="A0A1Q9JH16"/>
<reference evidence="7 8" key="1">
    <citation type="journal article" date="2016" name="Appl. Environ. Microbiol.">
        <title>Function and Phylogeny of Bacterial Butyryl Coenzyme A:Acetate Transferases and Their Diversity in the Proximal Colon of Swine.</title>
        <authorList>
            <person name="Trachsel J."/>
            <person name="Bayles D.O."/>
            <person name="Looft T."/>
            <person name="Levine U.Y."/>
            <person name="Allen H.K."/>
        </authorList>
    </citation>
    <scope>NUCLEOTIDE SEQUENCE [LARGE SCALE GENOMIC DNA]</scope>
    <source>
        <strain evidence="7 8">68-3-10</strain>
    </source>
</reference>
<evidence type="ECO:0000259" key="6">
    <source>
        <dbReference type="PROSITE" id="PS50893"/>
    </source>
</evidence>
<dbReference type="InterPro" id="IPR017871">
    <property type="entry name" value="ABC_transporter-like_CS"/>
</dbReference>
<protein>
    <submittedName>
        <fullName evidence="7">Teichoic acid ABC transporter ATP-binding protein</fullName>
    </submittedName>
</protein>
<dbReference type="Pfam" id="PF00005">
    <property type="entry name" value="ABC_tran"/>
    <property type="match status" value="1"/>
</dbReference>
<sequence>MEDNNTKTAISFRHVTKTYKLYKDDKQRFRAIFFKNVKCKQRKAINDVSFDVMPREAVALFGRNGAGKSTLLKMITQVTYPSSGEVEVNGRVSALLELTAGFDPEFTGRENIYFRGNLLGLKEEDVRELEPQIIEFAELGDYMDQPVRTYSSGMKARLGFAINVSIHPEILIVDEALSVGDKSFRKKCKEKIRELVEDENVTFLFVTHSTAVAEEFCTRGLVMKKGKLIFDGGISEAAAFYDEMIEREDAEKAERRRKKRERRLAEKRALEKKETL</sequence>
<name>A0A1Q9JH16_9FIRM</name>
<proteinExistence type="inferred from homology"/>
<keyword evidence="2" id="KW-0813">Transport</keyword>
<dbReference type="InterPro" id="IPR027417">
    <property type="entry name" value="P-loop_NTPase"/>
</dbReference>
<dbReference type="EMBL" id="MJIE01000001">
    <property type="protein sequence ID" value="OLR55421.1"/>
    <property type="molecule type" value="Genomic_DNA"/>
</dbReference>
<organism evidence="7 8">
    <name type="scientific">Hornefia porci</name>
    <dbReference type="NCBI Taxonomy" id="2652292"/>
    <lineage>
        <taxon>Bacteria</taxon>
        <taxon>Bacillati</taxon>
        <taxon>Bacillota</taxon>
        <taxon>Clostridia</taxon>
        <taxon>Peptostreptococcales</taxon>
        <taxon>Anaerovoracaceae</taxon>
        <taxon>Hornefia</taxon>
    </lineage>
</organism>
<dbReference type="Gene3D" id="3.40.50.300">
    <property type="entry name" value="P-loop containing nucleotide triphosphate hydrolases"/>
    <property type="match status" value="1"/>
</dbReference>
<dbReference type="GO" id="GO:0140359">
    <property type="term" value="F:ABC-type transporter activity"/>
    <property type="evidence" value="ECO:0007669"/>
    <property type="project" value="InterPro"/>
</dbReference>
<dbReference type="CDD" id="cd03220">
    <property type="entry name" value="ABC_KpsT_Wzt"/>
    <property type="match status" value="1"/>
</dbReference>
<dbReference type="Proteomes" id="UP000187404">
    <property type="component" value="Unassembled WGS sequence"/>
</dbReference>
<evidence type="ECO:0000313" key="8">
    <source>
        <dbReference type="Proteomes" id="UP000187404"/>
    </source>
</evidence>
<dbReference type="GO" id="GO:0016887">
    <property type="term" value="F:ATP hydrolysis activity"/>
    <property type="evidence" value="ECO:0007669"/>
    <property type="project" value="InterPro"/>
</dbReference>
<dbReference type="InterPro" id="IPR003439">
    <property type="entry name" value="ABC_transporter-like_ATP-bd"/>
</dbReference>
<dbReference type="OrthoDB" id="9778870at2"/>
<evidence type="ECO:0000256" key="2">
    <source>
        <dbReference type="ARBA" id="ARBA00022448"/>
    </source>
</evidence>
<dbReference type="SMART" id="SM00382">
    <property type="entry name" value="AAA"/>
    <property type="match status" value="1"/>
</dbReference>
<dbReference type="PANTHER" id="PTHR46743">
    <property type="entry name" value="TEICHOIC ACIDS EXPORT ATP-BINDING PROTEIN TAGH"/>
    <property type="match status" value="1"/>
</dbReference>
<dbReference type="PROSITE" id="PS50893">
    <property type="entry name" value="ABC_TRANSPORTER_2"/>
    <property type="match status" value="1"/>
</dbReference>
<feature type="domain" description="ABC transporter" evidence="6">
    <location>
        <begin position="27"/>
        <end position="250"/>
    </location>
</feature>
<keyword evidence="3" id="KW-0547">Nucleotide-binding</keyword>
<evidence type="ECO:0000313" key="7">
    <source>
        <dbReference type="EMBL" id="OLR55421.1"/>
    </source>
</evidence>
<dbReference type="STRING" id="1261640.BHK98_04695"/>
<dbReference type="InterPro" id="IPR015860">
    <property type="entry name" value="ABC_transpr_TagH-like"/>
</dbReference>
<dbReference type="InterPro" id="IPR003593">
    <property type="entry name" value="AAA+_ATPase"/>
</dbReference>
<dbReference type="InterPro" id="IPR050683">
    <property type="entry name" value="Bact_Polysacc_Export_ATP-bd"/>
</dbReference>
<keyword evidence="4 7" id="KW-0067">ATP-binding</keyword>
<dbReference type="RefSeq" id="WP_075712416.1">
    <property type="nucleotide sequence ID" value="NZ_MJIE01000001.1"/>
</dbReference>
<evidence type="ECO:0000256" key="4">
    <source>
        <dbReference type="ARBA" id="ARBA00022840"/>
    </source>
</evidence>
<evidence type="ECO:0000256" key="1">
    <source>
        <dbReference type="ARBA" id="ARBA00005417"/>
    </source>
</evidence>
<dbReference type="GO" id="GO:0005524">
    <property type="term" value="F:ATP binding"/>
    <property type="evidence" value="ECO:0007669"/>
    <property type="project" value="UniProtKB-KW"/>
</dbReference>